<dbReference type="InterPro" id="IPR026960">
    <property type="entry name" value="RVT-Znf"/>
</dbReference>
<gene>
    <name evidence="2" type="ORF">VFH_I005480</name>
</gene>
<organism evidence="2 3">
    <name type="scientific">Vicia faba</name>
    <name type="common">Broad bean</name>
    <name type="synonym">Faba vulgaris</name>
    <dbReference type="NCBI Taxonomy" id="3906"/>
    <lineage>
        <taxon>Eukaryota</taxon>
        <taxon>Viridiplantae</taxon>
        <taxon>Streptophyta</taxon>
        <taxon>Embryophyta</taxon>
        <taxon>Tracheophyta</taxon>
        <taxon>Spermatophyta</taxon>
        <taxon>Magnoliopsida</taxon>
        <taxon>eudicotyledons</taxon>
        <taxon>Gunneridae</taxon>
        <taxon>Pentapetalae</taxon>
        <taxon>rosids</taxon>
        <taxon>fabids</taxon>
        <taxon>Fabales</taxon>
        <taxon>Fabaceae</taxon>
        <taxon>Papilionoideae</taxon>
        <taxon>50 kb inversion clade</taxon>
        <taxon>NPAAA clade</taxon>
        <taxon>Hologalegina</taxon>
        <taxon>IRL clade</taxon>
        <taxon>Fabeae</taxon>
        <taxon>Vicia</taxon>
    </lineage>
</organism>
<evidence type="ECO:0000259" key="1">
    <source>
        <dbReference type="Pfam" id="PF13966"/>
    </source>
</evidence>
<feature type="domain" description="Reverse transcriptase zinc-binding" evidence="1">
    <location>
        <begin position="19"/>
        <end position="101"/>
    </location>
</feature>
<keyword evidence="3" id="KW-1185">Reference proteome</keyword>
<evidence type="ECO:0000313" key="3">
    <source>
        <dbReference type="Proteomes" id="UP001157006"/>
    </source>
</evidence>
<accession>A0AAV0YZS6</accession>
<dbReference type="Proteomes" id="UP001157006">
    <property type="component" value="Chromosome 1S"/>
</dbReference>
<protein>
    <recommendedName>
        <fullName evidence="1">Reverse transcriptase zinc-binding domain-containing protein</fullName>
    </recommendedName>
</protein>
<reference evidence="2 3" key="1">
    <citation type="submission" date="2023-01" db="EMBL/GenBank/DDBJ databases">
        <authorList>
            <person name="Kreplak J."/>
        </authorList>
    </citation>
    <scope>NUCLEOTIDE SEQUENCE [LARGE SCALE GENOMIC DNA]</scope>
</reference>
<name>A0AAV0YZS6_VICFA</name>
<dbReference type="AlphaFoldDB" id="A0AAV0YZS6"/>
<dbReference type="Pfam" id="PF13966">
    <property type="entry name" value="zf-RVT"/>
    <property type="match status" value="1"/>
</dbReference>
<proteinExistence type="predicted"/>
<evidence type="ECO:0000313" key="2">
    <source>
        <dbReference type="EMBL" id="CAI8591746.1"/>
    </source>
</evidence>
<dbReference type="EMBL" id="OX451735">
    <property type="protein sequence ID" value="CAI8591746.1"/>
    <property type="molecule type" value="Genomic_DNA"/>
</dbReference>
<sequence length="120" mass="14297">MNNSDQRIWHNSNPDTLSLKESYFFKNRITDRLSWANHILSVDTPPSKLLVVWRLMHDKLPTDDQLQSMGCILALVCSLCHNHEETTQHLSFHYYFGVKIWNWLGRMLNFMLQFRSMNDI</sequence>